<gene>
    <name evidence="2" type="ordered locus">Rru_A0100</name>
</gene>
<evidence type="ECO:0000313" key="2">
    <source>
        <dbReference type="EMBL" id="ABC20905.1"/>
    </source>
</evidence>
<organism evidence="2 3">
    <name type="scientific">Rhodospirillum rubrum (strain ATCC 11170 / ATH 1.1.1 / DSM 467 / LMG 4362 / NCIMB 8255 / S1)</name>
    <dbReference type="NCBI Taxonomy" id="269796"/>
    <lineage>
        <taxon>Bacteria</taxon>
        <taxon>Pseudomonadati</taxon>
        <taxon>Pseudomonadota</taxon>
        <taxon>Alphaproteobacteria</taxon>
        <taxon>Rhodospirillales</taxon>
        <taxon>Rhodospirillaceae</taxon>
        <taxon>Rhodospirillum</taxon>
    </lineage>
</organism>
<dbReference type="STRING" id="269796.Rru_A0100"/>
<feature type="domain" description="STAS" evidence="1">
    <location>
        <begin position="41"/>
        <end position="114"/>
    </location>
</feature>
<dbReference type="KEGG" id="rru:Rru_A0100"/>
<dbReference type="eggNOG" id="COG5439">
    <property type="taxonomic scope" value="Bacteria"/>
</dbReference>
<name>Q2RY90_RHORT</name>
<dbReference type="EMBL" id="CP000230">
    <property type="protein sequence ID" value="ABC20905.1"/>
    <property type="molecule type" value="Genomic_DNA"/>
</dbReference>
<proteinExistence type="predicted"/>
<evidence type="ECO:0000259" key="1">
    <source>
        <dbReference type="PROSITE" id="PS50801"/>
    </source>
</evidence>
<evidence type="ECO:0000313" key="3">
    <source>
        <dbReference type="Proteomes" id="UP000001929"/>
    </source>
</evidence>
<accession>Q2RY90</accession>
<dbReference type="EnsemblBacteria" id="ABC20905">
    <property type="protein sequence ID" value="ABC20905"/>
    <property type="gene ID" value="Rru_A0100"/>
</dbReference>
<dbReference type="InterPro" id="IPR036513">
    <property type="entry name" value="STAS_dom_sf"/>
</dbReference>
<dbReference type="RefSeq" id="WP_011387861.1">
    <property type="nucleotide sequence ID" value="NC_007643.1"/>
</dbReference>
<dbReference type="Gene3D" id="3.30.750.24">
    <property type="entry name" value="STAS domain"/>
    <property type="match status" value="1"/>
</dbReference>
<protein>
    <recommendedName>
        <fullName evidence="1">STAS domain-containing protein</fullName>
    </recommendedName>
</protein>
<keyword evidence="3" id="KW-1185">Reference proteome</keyword>
<sequence>MDLISGENYHVRYDPTRSLVAISGILRLNGMSEYEPITAVLRQALAQNEILTIDLTELEFLNSSGIAMLSKFVIEARAHEGGSLTVLGSTAVAWQGKSLVNLKRLLPTLKLDFQ</sequence>
<dbReference type="AlphaFoldDB" id="Q2RY90"/>
<dbReference type="SUPFAM" id="SSF52091">
    <property type="entry name" value="SpoIIaa-like"/>
    <property type="match status" value="1"/>
</dbReference>
<dbReference type="NCBIfam" id="NF047705">
    <property type="entry name" value="slr1659_superfam"/>
    <property type="match status" value="1"/>
</dbReference>
<dbReference type="PATRIC" id="fig|269796.9.peg.153"/>
<dbReference type="HOGENOM" id="CLU_136789_0_0_5"/>
<dbReference type="Proteomes" id="UP000001929">
    <property type="component" value="Chromosome"/>
</dbReference>
<reference evidence="2 3" key="1">
    <citation type="journal article" date="2011" name="Stand. Genomic Sci.">
        <title>Complete genome sequence of Rhodospirillum rubrum type strain (S1).</title>
        <authorList>
            <person name="Munk A.C."/>
            <person name="Copeland A."/>
            <person name="Lucas S."/>
            <person name="Lapidus A."/>
            <person name="Del Rio T.G."/>
            <person name="Barry K."/>
            <person name="Detter J.C."/>
            <person name="Hammon N."/>
            <person name="Israni S."/>
            <person name="Pitluck S."/>
            <person name="Brettin T."/>
            <person name="Bruce D."/>
            <person name="Han C."/>
            <person name="Tapia R."/>
            <person name="Gilna P."/>
            <person name="Schmutz J."/>
            <person name="Larimer F."/>
            <person name="Land M."/>
            <person name="Kyrpides N.C."/>
            <person name="Mavromatis K."/>
            <person name="Richardson P."/>
            <person name="Rohde M."/>
            <person name="Goker M."/>
            <person name="Klenk H.P."/>
            <person name="Zhang Y."/>
            <person name="Roberts G.P."/>
            <person name="Reslewic S."/>
            <person name="Schwartz D.C."/>
        </authorList>
    </citation>
    <scope>NUCLEOTIDE SEQUENCE [LARGE SCALE GENOMIC DNA]</scope>
    <source>
        <strain evidence="3">ATCC 11170 / ATH 1.1.1 / DSM 467 / LMG 4362 / NCIMB 8255 / S1</strain>
    </source>
</reference>
<dbReference type="PROSITE" id="PS50801">
    <property type="entry name" value="STAS"/>
    <property type="match status" value="1"/>
</dbReference>
<dbReference type="InterPro" id="IPR002645">
    <property type="entry name" value="STAS_dom"/>
</dbReference>